<dbReference type="Gene3D" id="3.90.1570.10">
    <property type="entry name" value="tt1808, chain A"/>
    <property type="match status" value="1"/>
</dbReference>
<dbReference type="AlphaFoldDB" id="A0A6V8L7M2"/>
<dbReference type="InterPro" id="IPR011335">
    <property type="entry name" value="Restrct_endonuc-II-like"/>
</dbReference>
<dbReference type="EMBL" id="BLPG01000001">
    <property type="protein sequence ID" value="GFJ88655.1"/>
    <property type="molecule type" value="Genomic_DNA"/>
</dbReference>
<keyword evidence="3" id="KW-1185">Reference proteome</keyword>
<evidence type="ECO:0000313" key="2">
    <source>
        <dbReference type="EMBL" id="GFJ88655.1"/>
    </source>
</evidence>
<evidence type="ECO:0000313" key="3">
    <source>
        <dbReference type="Proteomes" id="UP000482960"/>
    </source>
</evidence>
<gene>
    <name evidence="2" type="ORF">Prum_022970</name>
</gene>
<reference evidence="2 3" key="1">
    <citation type="submission" date="2020-03" db="EMBL/GenBank/DDBJ databases">
        <title>Whole genome shotgun sequence of Phytohabitans rumicis NBRC 108638.</title>
        <authorList>
            <person name="Komaki H."/>
            <person name="Tamura T."/>
        </authorList>
    </citation>
    <scope>NUCLEOTIDE SEQUENCE [LARGE SCALE GENOMIC DNA]</scope>
    <source>
        <strain evidence="2 3">NBRC 108638</strain>
    </source>
</reference>
<comment type="caution">
    <text evidence="2">The sequence shown here is derived from an EMBL/GenBank/DDBJ whole genome shotgun (WGS) entry which is preliminary data.</text>
</comment>
<dbReference type="CDD" id="cd06260">
    <property type="entry name" value="DUF820-like"/>
    <property type="match status" value="1"/>
</dbReference>
<organism evidence="2 3">
    <name type="scientific">Phytohabitans rumicis</name>
    <dbReference type="NCBI Taxonomy" id="1076125"/>
    <lineage>
        <taxon>Bacteria</taxon>
        <taxon>Bacillati</taxon>
        <taxon>Actinomycetota</taxon>
        <taxon>Actinomycetes</taxon>
        <taxon>Micromonosporales</taxon>
        <taxon>Micromonosporaceae</taxon>
    </lineage>
</organism>
<dbReference type="InterPro" id="IPR012296">
    <property type="entry name" value="Nuclease_put_TT1808"/>
</dbReference>
<evidence type="ECO:0000259" key="1">
    <source>
        <dbReference type="Pfam" id="PF05685"/>
    </source>
</evidence>
<dbReference type="InterPro" id="IPR008538">
    <property type="entry name" value="Uma2"/>
</dbReference>
<sequence length="206" mass="22372">MASPDFAGLRCQVIDGCLVLTPAPPPEHRRIRDRLRELLTAALPATARAIAPVVVLLPDGDRPASDLAVCDAAGVVVPARRVHTVVDVVAPRTRRFTRGRKRDLYAEAGIPCFWRIEPEAWPGYDGPLPVIAVRVRERGRWRELVVPAGRERDVPVVVGRSPGRAEVVTVRFDPAVLTADGSAVTVAPWRSVSPPSSPAHSRRSVT</sequence>
<name>A0A6V8L7M2_9ACTN</name>
<proteinExistence type="predicted"/>
<reference evidence="2 3" key="2">
    <citation type="submission" date="2020-03" db="EMBL/GenBank/DDBJ databases">
        <authorList>
            <person name="Ichikawa N."/>
            <person name="Kimura A."/>
            <person name="Kitahashi Y."/>
            <person name="Uohara A."/>
        </authorList>
    </citation>
    <scope>NUCLEOTIDE SEQUENCE [LARGE SCALE GENOMIC DNA]</scope>
    <source>
        <strain evidence="2 3">NBRC 108638</strain>
    </source>
</reference>
<dbReference type="Proteomes" id="UP000482960">
    <property type="component" value="Unassembled WGS sequence"/>
</dbReference>
<dbReference type="RefSeq" id="WP_281368883.1">
    <property type="nucleotide sequence ID" value="NZ_BAABJB010000015.1"/>
</dbReference>
<dbReference type="SUPFAM" id="SSF52980">
    <property type="entry name" value="Restriction endonuclease-like"/>
    <property type="match status" value="1"/>
</dbReference>
<accession>A0A6V8L7M2</accession>
<feature type="domain" description="Putative restriction endonuclease" evidence="1">
    <location>
        <begin position="6"/>
        <end position="119"/>
    </location>
</feature>
<protein>
    <recommendedName>
        <fullName evidence="1">Putative restriction endonuclease domain-containing protein</fullName>
    </recommendedName>
</protein>
<dbReference type="Pfam" id="PF05685">
    <property type="entry name" value="Uma2"/>
    <property type="match status" value="1"/>
</dbReference>